<evidence type="ECO:0000256" key="6">
    <source>
        <dbReference type="SAM" id="Phobius"/>
    </source>
</evidence>
<dbReference type="InterPro" id="IPR032816">
    <property type="entry name" value="VTT_dom"/>
</dbReference>
<comment type="subcellular location">
    <subcellularLocation>
        <location evidence="1">Cell membrane</location>
        <topology evidence="1">Multi-pass membrane protein</topology>
    </subcellularLocation>
</comment>
<dbReference type="GO" id="GO:0005886">
    <property type="term" value="C:plasma membrane"/>
    <property type="evidence" value="ECO:0007669"/>
    <property type="project" value="UniProtKB-SubCell"/>
</dbReference>
<dbReference type="PANTHER" id="PTHR12677:SF59">
    <property type="entry name" value="GOLGI APPARATUS MEMBRANE PROTEIN TVP38-RELATED"/>
    <property type="match status" value="1"/>
</dbReference>
<evidence type="ECO:0000256" key="3">
    <source>
        <dbReference type="ARBA" id="ARBA00022692"/>
    </source>
</evidence>
<dbReference type="AlphaFoldDB" id="A0A381QNT5"/>
<keyword evidence="5 6" id="KW-0472">Membrane</keyword>
<dbReference type="InterPro" id="IPR015414">
    <property type="entry name" value="TMEM64"/>
</dbReference>
<name>A0A381QNT5_9ZZZZ</name>
<feature type="transmembrane region" description="Helical" evidence="6">
    <location>
        <begin position="193"/>
        <end position="216"/>
    </location>
</feature>
<feature type="transmembrane region" description="Helical" evidence="6">
    <location>
        <begin position="54"/>
        <end position="79"/>
    </location>
</feature>
<accession>A0A381QNT5</accession>
<evidence type="ECO:0000256" key="4">
    <source>
        <dbReference type="ARBA" id="ARBA00022989"/>
    </source>
</evidence>
<evidence type="ECO:0000313" key="8">
    <source>
        <dbReference type="EMBL" id="SUZ79203.1"/>
    </source>
</evidence>
<reference evidence="8" key="1">
    <citation type="submission" date="2018-05" db="EMBL/GenBank/DDBJ databases">
        <authorList>
            <person name="Lanie J.A."/>
            <person name="Ng W.-L."/>
            <person name="Kazmierczak K.M."/>
            <person name="Andrzejewski T.M."/>
            <person name="Davidsen T.M."/>
            <person name="Wayne K.J."/>
            <person name="Tettelin H."/>
            <person name="Glass J.I."/>
            <person name="Rusch D."/>
            <person name="Podicherti R."/>
            <person name="Tsui H.-C.T."/>
            <person name="Winkler M.E."/>
        </authorList>
    </citation>
    <scope>NUCLEOTIDE SEQUENCE</scope>
</reference>
<evidence type="ECO:0000256" key="2">
    <source>
        <dbReference type="ARBA" id="ARBA00022475"/>
    </source>
</evidence>
<feature type="transmembrane region" description="Helical" evidence="6">
    <location>
        <begin position="86"/>
        <end position="111"/>
    </location>
</feature>
<gene>
    <name evidence="8" type="ORF">METZ01_LOCUS32057</name>
</gene>
<dbReference type="PANTHER" id="PTHR12677">
    <property type="entry name" value="GOLGI APPARATUS MEMBRANE PROTEIN TVP38-RELATED"/>
    <property type="match status" value="1"/>
</dbReference>
<proteinExistence type="predicted"/>
<organism evidence="8">
    <name type="scientific">marine metagenome</name>
    <dbReference type="NCBI Taxonomy" id="408172"/>
    <lineage>
        <taxon>unclassified sequences</taxon>
        <taxon>metagenomes</taxon>
        <taxon>ecological metagenomes</taxon>
    </lineage>
</organism>
<feature type="domain" description="VTT" evidence="7">
    <location>
        <begin position="68"/>
        <end position="182"/>
    </location>
</feature>
<dbReference type="EMBL" id="UINC01001377">
    <property type="protein sequence ID" value="SUZ79203.1"/>
    <property type="molecule type" value="Genomic_DNA"/>
</dbReference>
<dbReference type="Pfam" id="PF09335">
    <property type="entry name" value="VTT_dom"/>
    <property type="match status" value="1"/>
</dbReference>
<keyword evidence="3 6" id="KW-0812">Transmembrane</keyword>
<evidence type="ECO:0000259" key="7">
    <source>
        <dbReference type="Pfam" id="PF09335"/>
    </source>
</evidence>
<sequence length="226" mass="24973">MKKSVLAAFLLALLVFIVVFDVTEYLTLTYFQTVRTELSLAVEAAPWTFRAGFFLVYVVVAALSIPGATVMTLAAGALFGFQWGLFLVSFASSIGATIAFLIARFFLGNWVQKRFEEQLVRVNEGIEREGNYYLFGLRMVPLVPFFAVNSVMGLTRMRLIPFYLVSQLGMLAGTAVYVFAGSSIGNLNSVADILNPGLVTAFALVGIFPFGARKFLNWLRSKRTSR</sequence>
<feature type="transmembrane region" description="Helical" evidence="6">
    <location>
        <begin position="160"/>
        <end position="181"/>
    </location>
</feature>
<evidence type="ECO:0000256" key="5">
    <source>
        <dbReference type="ARBA" id="ARBA00023136"/>
    </source>
</evidence>
<protein>
    <recommendedName>
        <fullName evidence="7">VTT domain-containing protein</fullName>
    </recommendedName>
</protein>
<keyword evidence="4 6" id="KW-1133">Transmembrane helix</keyword>
<keyword evidence="2" id="KW-1003">Cell membrane</keyword>
<evidence type="ECO:0000256" key="1">
    <source>
        <dbReference type="ARBA" id="ARBA00004651"/>
    </source>
</evidence>